<reference evidence="1 2" key="1">
    <citation type="journal article" date="2022" name="Nat. Plants">
        <title>Genomes of leafy and leafless Platanthera orchids illuminate the evolution of mycoheterotrophy.</title>
        <authorList>
            <person name="Li M.H."/>
            <person name="Liu K.W."/>
            <person name="Li Z."/>
            <person name="Lu H.C."/>
            <person name="Ye Q.L."/>
            <person name="Zhang D."/>
            <person name="Wang J.Y."/>
            <person name="Li Y.F."/>
            <person name="Zhong Z.M."/>
            <person name="Liu X."/>
            <person name="Yu X."/>
            <person name="Liu D.K."/>
            <person name="Tu X.D."/>
            <person name="Liu B."/>
            <person name="Hao Y."/>
            <person name="Liao X.Y."/>
            <person name="Jiang Y.T."/>
            <person name="Sun W.H."/>
            <person name="Chen J."/>
            <person name="Chen Y.Q."/>
            <person name="Ai Y."/>
            <person name="Zhai J.W."/>
            <person name="Wu S.S."/>
            <person name="Zhou Z."/>
            <person name="Hsiao Y.Y."/>
            <person name="Wu W.L."/>
            <person name="Chen Y.Y."/>
            <person name="Lin Y.F."/>
            <person name="Hsu J.L."/>
            <person name="Li C.Y."/>
            <person name="Wang Z.W."/>
            <person name="Zhao X."/>
            <person name="Zhong W.Y."/>
            <person name="Ma X.K."/>
            <person name="Ma L."/>
            <person name="Huang J."/>
            <person name="Chen G.Z."/>
            <person name="Huang M.Z."/>
            <person name="Huang L."/>
            <person name="Peng D.H."/>
            <person name="Luo Y.B."/>
            <person name="Zou S.Q."/>
            <person name="Chen S.P."/>
            <person name="Lan S."/>
            <person name="Tsai W.C."/>
            <person name="Van de Peer Y."/>
            <person name="Liu Z.J."/>
        </authorList>
    </citation>
    <scope>NUCLEOTIDE SEQUENCE [LARGE SCALE GENOMIC DNA]</scope>
    <source>
        <strain evidence="1">Lor287</strain>
    </source>
</reference>
<name>A0AAP0BUQ8_9ASPA</name>
<protein>
    <submittedName>
        <fullName evidence="1">Uncharacterized protein</fullName>
    </submittedName>
</protein>
<evidence type="ECO:0000313" key="1">
    <source>
        <dbReference type="EMBL" id="KAK8951183.1"/>
    </source>
</evidence>
<sequence length="102" mass="11733">MRLRSTLSGEQIMIWRKRNGLPADLEVRVPCAEERVQNPPKGWLTVCETMLQAGFQFPPYDEVVEILKLCGFPISQFTPLGMTRLMGLVAFFIEHDSKFFLN</sequence>
<evidence type="ECO:0000313" key="2">
    <source>
        <dbReference type="Proteomes" id="UP001418222"/>
    </source>
</evidence>
<dbReference type="Proteomes" id="UP001418222">
    <property type="component" value="Unassembled WGS sequence"/>
</dbReference>
<gene>
    <name evidence="1" type="ORF">KSP39_PZI004919</name>
</gene>
<proteinExistence type="predicted"/>
<comment type="caution">
    <text evidence="1">The sequence shown here is derived from an EMBL/GenBank/DDBJ whole genome shotgun (WGS) entry which is preliminary data.</text>
</comment>
<dbReference type="AlphaFoldDB" id="A0AAP0BUQ8"/>
<keyword evidence="2" id="KW-1185">Reference proteome</keyword>
<organism evidence="1 2">
    <name type="scientific">Platanthera zijinensis</name>
    <dbReference type="NCBI Taxonomy" id="2320716"/>
    <lineage>
        <taxon>Eukaryota</taxon>
        <taxon>Viridiplantae</taxon>
        <taxon>Streptophyta</taxon>
        <taxon>Embryophyta</taxon>
        <taxon>Tracheophyta</taxon>
        <taxon>Spermatophyta</taxon>
        <taxon>Magnoliopsida</taxon>
        <taxon>Liliopsida</taxon>
        <taxon>Asparagales</taxon>
        <taxon>Orchidaceae</taxon>
        <taxon>Orchidoideae</taxon>
        <taxon>Orchideae</taxon>
        <taxon>Orchidinae</taxon>
        <taxon>Platanthera</taxon>
    </lineage>
</organism>
<dbReference type="EMBL" id="JBBWWQ010000003">
    <property type="protein sequence ID" value="KAK8951183.1"/>
    <property type="molecule type" value="Genomic_DNA"/>
</dbReference>
<accession>A0AAP0BUQ8</accession>